<protein>
    <submittedName>
        <fullName evidence="2">Uncharacterized protein</fullName>
    </submittedName>
</protein>
<evidence type="ECO:0000313" key="2">
    <source>
        <dbReference type="EMBL" id="UVC54750.1"/>
    </source>
</evidence>
<feature type="compositionally biased region" description="Basic and acidic residues" evidence="1">
    <location>
        <begin position="155"/>
        <end position="171"/>
    </location>
</feature>
<feature type="region of interest" description="Disordered" evidence="1">
    <location>
        <begin position="140"/>
        <end position="171"/>
    </location>
</feature>
<gene>
    <name evidence="2" type="ORF">MACJ_003721</name>
</gene>
<sequence length="171" mass="18809">MVLVHAPVSTSEVSLRATPPEQDIDHLIKHYNDMKSTVCQLCMDGCQSMLRKVRKCDDTDRCGLLRNHVIVPATKHSCSSLSESCNDNLDRTLKDLYDAGALSEDPELVKEIDKKIEELTKLKHTVQGVMASSHIVPVSGSKIGAPGMSPSSKAKMTEKQDAEFEKEEATV</sequence>
<organism evidence="2 3">
    <name type="scientific">Theileria orientalis</name>
    <dbReference type="NCBI Taxonomy" id="68886"/>
    <lineage>
        <taxon>Eukaryota</taxon>
        <taxon>Sar</taxon>
        <taxon>Alveolata</taxon>
        <taxon>Apicomplexa</taxon>
        <taxon>Aconoidasida</taxon>
        <taxon>Piroplasmida</taxon>
        <taxon>Theileriidae</taxon>
        <taxon>Theileria</taxon>
    </lineage>
</organism>
<reference evidence="2" key="1">
    <citation type="submission" date="2022-07" db="EMBL/GenBank/DDBJ databases">
        <title>Evaluation of T. orientalis genome assembly methods using nanopore sequencing and analysis of variation between genomes.</title>
        <authorList>
            <person name="Yam J."/>
            <person name="Micallef M.L."/>
            <person name="Liu M."/>
            <person name="Djordjevic S.P."/>
            <person name="Bogema D.R."/>
            <person name="Jenkins C."/>
        </authorList>
    </citation>
    <scope>NUCLEOTIDE SEQUENCE</scope>
    <source>
        <strain evidence="2">Fish Creek</strain>
    </source>
</reference>
<dbReference type="Proteomes" id="UP000244803">
    <property type="component" value="Chromosome 2"/>
</dbReference>
<evidence type="ECO:0000256" key="1">
    <source>
        <dbReference type="SAM" id="MobiDB-lite"/>
    </source>
</evidence>
<dbReference type="EMBL" id="CP056068">
    <property type="protein sequence ID" value="UVC54750.1"/>
    <property type="molecule type" value="Genomic_DNA"/>
</dbReference>
<proteinExistence type="predicted"/>
<evidence type="ECO:0000313" key="3">
    <source>
        <dbReference type="Proteomes" id="UP000244803"/>
    </source>
</evidence>
<name>A0A976SLC5_THEOR</name>
<dbReference type="AlphaFoldDB" id="A0A976SLC5"/>
<accession>A0A976SLC5</accession>